<comment type="caution">
    <text evidence="2">The sequence shown here is derived from an EMBL/GenBank/DDBJ whole genome shotgun (WGS) entry which is preliminary data.</text>
</comment>
<dbReference type="SUPFAM" id="SSF55729">
    <property type="entry name" value="Acyl-CoA N-acyltransferases (Nat)"/>
    <property type="match status" value="1"/>
</dbReference>
<evidence type="ECO:0000313" key="2">
    <source>
        <dbReference type="EMBL" id="KAB3530681.1"/>
    </source>
</evidence>
<dbReference type="CDD" id="cd04301">
    <property type="entry name" value="NAT_SF"/>
    <property type="match status" value="1"/>
</dbReference>
<dbReference type="EMBL" id="WBZC01000064">
    <property type="protein sequence ID" value="KAB3530681.1"/>
    <property type="molecule type" value="Genomic_DNA"/>
</dbReference>
<dbReference type="Gene3D" id="3.40.630.30">
    <property type="match status" value="1"/>
</dbReference>
<dbReference type="AlphaFoldDB" id="A0A6I0F685"/>
<evidence type="ECO:0000259" key="1">
    <source>
        <dbReference type="PROSITE" id="PS51186"/>
    </source>
</evidence>
<dbReference type="InterPro" id="IPR016181">
    <property type="entry name" value="Acyl_CoA_acyltransferase"/>
</dbReference>
<keyword evidence="3" id="KW-1185">Reference proteome</keyword>
<name>A0A6I0F685_9FIRM</name>
<dbReference type="PROSITE" id="PS51186">
    <property type="entry name" value="GNAT"/>
    <property type="match status" value="1"/>
</dbReference>
<dbReference type="InterPro" id="IPR000182">
    <property type="entry name" value="GNAT_dom"/>
</dbReference>
<keyword evidence="2" id="KW-0808">Transferase</keyword>
<dbReference type="RefSeq" id="WP_151862187.1">
    <property type="nucleotide sequence ID" value="NZ_WBZC01000064.1"/>
</dbReference>
<organism evidence="2 3">
    <name type="scientific">Alkaliphilus pronyensis</name>
    <dbReference type="NCBI Taxonomy" id="1482732"/>
    <lineage>
        <taxon>Bacteria</taxon>
        <taxon>Bacillati</taxon>
        <taxon>Bacillota</taxon>
        <taxon>Clostridia</taxon>
        <taxon>Peptostreptococcales</taxon>
        <taxon>Natronincolaceae</taxon>
        <taxon>Alkaliphilus</taxon>
    </lineage>
</organism>
<feature type="domain" description="N-acetyltransferase" evidence="1">
    <location>
        <begin position="4"/>
        <end position="152"/>
    </location>
</feature>
<dbReference type="Pfam" id="PF00583">
    <property type="entry name" value="Acetyltransf_1"/>
    <property type="match status" value="1"/>
</dbReference>
<gene>
    <name evidence="2" type="ORF">F8154_13725</name>
</gene>
<dbReference type="Proteomes" id="UP000432715">
    <property type="component" value="Unassembled WGS sequence"/>
</dbReference>
<protein>
    <submittedName>
        <fullName evidence="2">GNAT family N-acetyltransferase</fullName>
    </submittedName>
</protein>
<evidence type="ECO:0000313" key="3">
    <source>
        <dbReference type="Proteomes" id="UP000432715"/>
    </source>
</evidence>
<reference evidence="2 3" key="1">
    <citation type="submission" date="2019-10" db="EMBL/GenBank/DDBJ databases">
        <title>Alkaliphilus serpentinus sp. nov. and Alkaliphilus pronyensis sp. nov., two novel anaerobic alkaliphilic species isolated from the serpentinized-hosted hydrothermal field of the Prony Bay (New Caledonia).</title>
        <authorList>
            <person name="Postec A."/>
        </authorList>
    </citation>
    <scope>NUCLEOTIDE SEQUENCE [LARGE SCALE GENOMIC DNA]</scope>
    <source>
        <strain evidence="2 3">LacV</strain>
    </source>
</reference>
<sequence>MENIQYIEGSLELLQEVKPLWQKLNIHHINNSVHYADRFRSMTFEKRNNKFKDVKNIYINLVKDTALNTYIGYCISTISDDLNGEVDSLYVDEDYRKYGVGHQLMVNSIDWLNKHKVKSKTIGVATGNEAVIDFYKHYNFYPSKIILEEVNK</sequence>
<accession>A0A6I0F685</accession>
<dbReference type="GO" id="GO:0016747">
    <property type="term" value="F:acyltransferase activity, transferring groups other than amino-acyl groups"/>
    <property type="evidence" value="ECO:0007669"/>
    <property type="project" value="InterPro"/>
</dbReference>
<proteinExistence type="predicted"/>
<dbReference type="OrthoDB" id="87541at2"/>